<comment type="caution">
    <text evidence="2">The sequence shown here is derived from an EMBL/GenBank/DDBJ whole genome shotgun (WGS) entry which is preliminary data.</text>
</comment>
<proteinExistence type="predicted"/>
<dbReference type="InterPro" id="IPR016039">
    <property type="entry name" value="Thiolase-like"/>
</dbReference>
<feature type="domain" description="Beta-ketoacyl synthase-like N-terminal" evidence="1">
    <location>
        <begin position="12"/>
        <end position="160"/>
    </location>
</feature>
<dbReference type="EMBL" id="JANIBK010000136">
    <property type="protein sequence ID" value="MCQ8130223.1"/>
    <property type="molecule type" value="Genomic_DNA"/>
</dbReference>
<keyword evidence="3" id="KW-1185">Reference proteome</keyword>
<dbReference type="Pfam" id="PF13723">
    <property type="entry name" value="Ketoacyl-synt_2"/>
    <property type="match status" value="1"/>
</dbReference>
<dbReference type="InterPro" id="IPR014030">
    <property type="entry name" value="Ketoacyl_synth_N"/>
</dbReference>
<accession>A0ABT1U8N7</accession>
<organism evidence="2 3">
    <name type="scientific">Methylomonas rivi</name>
    <dbReference type="NCBI Taxonomy" id="2952226"/>
    <lineage>
        <taxon>Bacteria</taxon>
        <taxon>Pseudomonadati</taxon>
        <taxon>Pseudomonadota</taxon>
        <taxon>Gammaproteobacteria</taxon>
        <taxon>Methylococcales</taxon>
        <taxon>Methylococcaceae</taxon>
        <taxon>Methylomonas</taxon>
    </lineage>
</organism>
<feature type="non-terminal residue" evidence="2">
    <location>
        <position position="1"/>
    </location>
</feature>
<sequence>LACGRAGRSPASLPAVFASAAGEIQITDQLCIELTKPEPMVSPAAFHNSVQNTVAGYWSIAQHCTQPATALAAGSDTFAMAILEAWCQLACRDGELLLVCYDERWPEYLAAGRGQTEFACALVLAAESKPDALLRLDRPFSDASAPRESAAANADPILAAMPLLALAAAEGRSPQTRLPIGPDWWVEVHKR</sequence>
<dbReference type="Proteomes" id="UP001524586">
    <property type="component" value="Unassembled WGS sequence"/>
</dbReference>
<dbReference type="RefSeq" id="WP_256616646.1">
    <property type="nucleotide sequence ID" value="NZ_JANIBK010000136.1"/>
</dbReference>
<dbReference type="SUPFAM" id="SSF53901">
    <property type="entry name" value="Thiolase-like"/>
    <property type="match status" value="1"/>
</dbReference>
<gene>
    <name evidence="2" type="ORF">NP596_17325</name>
</gene>
<name>A0ABT1U8N7_9GAMM</name>
<protein>
    <submittedName>
        <fullName evidence="2">Beta-ketoacyl synthase chain length factor</fullName>
    </submittedName>
</protein>
<evidence type="ECO:0000259" key="1">
    <source>
        <dbReference type="Pfam" id="PF13723"/>
    </source>
</evidence>
<evidence type="ECO:0000313" key="2">
    <source>
        <dbReference type="EMBL" id="MCQ8130223.1"/>
    </source>
</evidence>
<reference evidence="2 3" key="1">
    <citation type="submission" date="2022-07" db="EMBL/GenBank/DDBJ databases">
        <title>Methylomonas rivi sp. nov., Methylomonas rosea sp. nov., Methylomonas aureus sp. nov. and Methylomonas subterranea sp. nov., four novel methanotrophs isolated from a freshwater creek and the deep terrestrial subsurface.</title>
        <authorList>
            <person name="Abin C."/>
            <person name="Sankaranarayanan K."/>
            <person name="Garner C."/>
            <person name="Sindelar R."/>
            <person name="Kotary K."/>
            <person name="Garner R."/>
            <person name="Barclay S."/>
            <person name="Lawson P."/>
            <person name="Krumholz L."/>
        </authorList>
    </citation>
    <scope>NUCLEOTIDE SEQUENCE [LARGE SCALE GENOMIC DNA]</scope>
    <source>
        <strain evidence="2 3">WSC-6</strain>
    </source>
</reference>
<evidence type="ECO:0000313" key="3">
    <source>
        <dbReference type="Proteomes" id="UP001524586"/>
    </source>
</evidence>